<dbReference type="OrthoDB" id="1493540at2"/>
<dbReference type="CDD" id="cd09124">
    <property type="entry name" value="PLDc_like_TrmB_middle"/>
    <property type="match status" value="1"/>
</dbReference>
<dbReference type="SUPFAM" id="SSF46785">
    <property type="entry name" value="Winged helix' DNA-binding domain"/>
    <property type="match status" value="1"/>
</dbReference>
<dbReference type="Gene3D" id="1.10.10.10">
    <property type="entry name" value="Winged helix-like DNA-binding domain superfamily/Winged helix DNA-binding domain"/>
    <property type="match status" value="1"/>
</dbReference>
<reference evidence="2 3" key="1">
    <citation type="submission" date="2018-06" db="EMBL/GenBank/DDBJ databases">
        <authorList>
            <consortium name="Pathogen Informatics"/>
            <person name="Doyle S."/>
        </authorList>
    </citation>
    <scope>NUCLEOTIDE SEQUENCE [LARGE SCALE GENOMIC DNA]</scope>
    <source>
        <strain evidence="2 3">NCTC11087</strain>
    </source>
</reference>
<keyword evidence="3" id="KW-1185">Reference proteome</keyword>
<dbReference type="AlphaFoldDB" id="A0A380LM02"/>
<dbReference type="InterPro" id="IPR002831">
    <property type="entry name" value="Tscrpt_reg_TrmB_N"/>
</dbReference>
<proteinExistence type="predicted"/>
<dbReference type="InterPro" id="IPR051797">
    <property type="entry name" value="TrmB-like"/>
</dbReference>
<dbReference type="PANTHER" id="PTHR34293">
    <property type="entry name" value="HTH-TYPE TRANSCRIPTIONAL REGULATOR TRMBL2"/>
    <property type="match status" value="1"/>
</dbReference>
<dbReference type="EMBL" id="UHFX01000003">
    <property type="protein sequence ID" value="SUO04267.1"/>
    <property type="molecule type" value="Genomic_DNA"/>
</dbReference>
<dbReference type="Proteomes" id="UP000255523">
    <property type="component" value="Unassembled WGS sequence"/>
</dbReference>
<name>A0A380LM02_9FIRM</name>
<evidence type="ECO:0000313" key="3">
    <source>
        <dbReference type="Proteomes" id="UP000255523"/>
    </source>
</evidence>
<dbReference type="PANTHER" id="PTHR34293:SF1">
    <property type="entry name" value="HTH-TYPE TRANSCRIPTIONAL REGULATOR TRMBL2"/>
    <property type="match status" value="1"/>
</dbReference>
<dbReference type="InterPro" id="IPR036388">
    <property type="entry name" value="WH-like_DNA-bd_sf"/>
</dbReference>
<organism evidence="2 3">
    <name type="scientific">Faecalicoccus pleomorphus</name>
    <dbReference type="NCBI Taxonomy" id="1323"/>
    <lineage>
        <taxon>Bacteria</taxon>
        <taxon>Bacillati</taxon>
        <taxon>Bacillota</taxon>
        <taxon>Erysipelotrichia</taxon>
        <taxon>Erysipelotrichales</taxon>
        <taxon>Erysipelotrichaceae</taxon>
        <taxon>Faecalicoccus</taxon>
    </lineage>
</organism>
<accession>A0A380LM02</accession>
<protein>
    <submittedName>
        <fullName evidence="2">Transcriptional regulator protein</fullName>
    </submittedName>
</protein>
<dbReference type="InterPro" id="IPR036390">
    <property type="entry name" value="WH_DNA-bd_sf"/>
</dbReference>
<dbReference type="RefSeq" id="WP_022790760.1">
    <property type="nucleotide sequence ID" value="NZ_UHFX01000003.1"/>
</dbReference>
<sequence>MSVIELLKNFQFTESEAKVYVALSQYGPQTGYEVSKTSGVPRSKVYNILESLGKRGIVCFSQSKRTKLYKAESIDMVCSLMENTIQETRTKLKREIELDSYFREDEQIWELNDWNLVKVRCLELLKQSQKQVLIQLWSQELNDEIEQALAEVQRRLKEVLIILYDEKQEYKTNLKCVYRHGYEKEKLEDMNGRWLLLTIDGQAMLYVTFDEKGMSHAIYTRKKEMSFFAREYIMHDAYCLKILNQIEDLPVMDRLKDIRDVFYKNWERNEWMEST</sequence>
<evidence type="ECO:0000259" key="1">
    <source>
        <dbReference type="Pfam" id="PF01978"/>
    </source>
</evidence>
<dbReference type="GeneID" id="77462141"/>
<dbReference type="Pfam" id="PF01978">
    <property type="entry name" value="TrmB"/>
    <property type="match status" value="1"/>
</dbReference>
<feature type="domain" description="Transcription regulator TrmB N-terminal" evidence="1">
    <location>
        <begin position="7"/>
        <end position="71"/>
    </location>
</feature>
<gene>
    <name evidence="2" type="ORF">NCTC11087_01177</name>
</gene>
<evidence type="ECO:0000313" key="2">
    <source>
        <dbReference type="EMBL" id="SUO04267.1"/>
    </source>
</evidence>